<dbReference type="AlphaFoldDB" id="A0AAE0FZW4"/>
<keyword evidence="2" id="KW-1185">Reference proteome</keyword>
<name>A0AAE0FZW4_9CHLO</name>
<organism evidence="1 2">
    <name type="scientific">Cymbomonas tetramitiformis</name>
    <dbReference type="NCBI Taxonomy" id="36881"/>
    <lineage>
        <taxon>Eukaryota</taxon>
        <taxon>Viridiplantae</taxon>
        <taxon>Chlorophyta</taxon>
        <taxon>Pyramimonadophyceae</taxon>
        <taxon>Pyramimonadales</taxon>
        <taxon>Pyramimonadaceae</taxon>
        <taxon>Cymbomonas</taxon>
    </lineage>
</organism>
<reference evidence="1 2" key="1">
    <citation type="journal article" date="2015" name="Genome Biol. Evol.">
        <title>Comparative Genomics of a Bacterivorous Green Alga Reveals Evolutionary Causalities and Consequences of Phago-Mixotrophic Mode of Nutrition.</title>
        <authorList>
            <person name="Burns J.A."/>
            <person name="Paasch A."/>
            <person name="Narechania A."/>
            <person name="Kim E."/>
        </authorList>
    </citation>
    <scope>NUCLEOTIDE SEQUENCE [LARGE SCALE GENOMIC DNA]</scope>
    <source>
        <strain evidence="1 2">PLY_AMNH</strain>
    </source>
</reference>
<gene>
    <name evidence="1" type="ORF">CYMTET_22732</name>
</gene>
<evidence type="ECO:0000313" key="2">
    <source>
        <dbReference type="Proteomes" id="UP001190700"/>
    </source>
</evidence>
<proteinExistence type="predicted"/>
<dbReference type="Proteomes" id="UP001190700">
    <property type="component" value="Unassembled WGS sequence"/>
</dbReference>
<comment type="caution">
    <text evidence="1">The sequence shown here is derived from an EMBL/GenBank/DDBJ whole genome shotgun (WGS) entry which is preliminary data.</text>
</comment>
<accession>A0AAE0FZW4</accession>
<evidence type="ECO:0000313" key="1">
    <source>
        <dbReference type="EMBL" id="KAK3268782.1"/>
    </source>
</evidence>
<dbReference type="EMBL" id="LGRX02011585">
    <property type="protein sequence ID" value="KAK3268782.1"/>
    <property type="molecule type" value="Genomic_DNA"/>
</dbReference>
<protein>
    <submittedName>
        <fullName evidence="1">Uncharacterized protein</fullName>
    </submittedName>
</protein>
<sequence length="334" mass="38312">MLFHDDMTLPDLKQKWEENKTILEGLSRSAAMPVPNLGGNRGSADRKVAPLVALINRACRNQWGLPVTKTPPTRSPMDSCHWFINIAKTWRAYLELLAKQISVNLCKEVDEKILRMKRPMMGWGATEAKIMIRDKAEQTSDIFEGKHPLCSPIRRANRCYSKVAKYVLQASLSPEDIADFEAACQELGELHTNYFGLRENLDAQLKTMNLQFPTEFEHLRYGPGFYDHYTLCHAAVFPKKYGSIIRYSSWVTEALIKLWKKLLKEYTTCGGGREGQADAGKQALIRMLRMTDPRYRKYSVRFPQDPKTKVKVCRKCLHHREVGHYKVCAGEPTD</sequence>